<dbReference type="GO" id="GO:0004722">
    <property type="term" value="F:protein serine/threonine phosphatase activity"/>
    <property type="evidence" value="ECO:0007669"/>
    <property type="project" value="UniProtKB-EC"/>
</dbReference>
<evidence type="ECO:0000256" key="1">
    <source>
        <dbReference type="ARBA" id="ARBA00001936"/>
    </source>
</evidence>
<dbReference type="InterPro" id="IPR001932">
    <property type="entry name" value="PPM-type_phosphatase-like_dom"/>
</dbReference>
<organism evidence="7 8">
    <name type="scientific">Crucibulum laeve</name>
    <dbReference type="NCBI Taxonomy" id="68775"/>
    <lineage>
        <taxon>Eukaryota</taxon>
        <taxon>Fungi</taxon>
        <taxon>Dikarya</taxon>
        <taxon>Basidiomycota</taxon>
        <taxon>Agaricomycotina</taxon>
        <taxon>Agaricomycetes</taxon>
        <taxon>Agaricomycetidae</taxon>
        <taxon>Agaricales</taxon>
        <taxon>Agaricineae</taxon>
        <taxon>Nidulariaceae</taxon>
        <taxon>Crucibulum</taxon>
    </lineage>
</organism>
<evidence type="ECO:0000259" key="6">
    <source>
        <dbReference type="PROSITE" id="PS51746"/>
    </source>
</evidence>
<gene>
    <name evidence="7" type="ORF">BDQ12DRAFT_760190</name>
</gene>
<accession>A0A5C3LTG7</accession>
<dbReference type="Proteomes" id="UP000308652">
    <property type="component" value="Unassembled WGS sequence"/>
</dbReference>
<evidence type="ECO:0000256" key="3">
    <source>
        <dbReference type="ARBA" id="ARBA00006702"/>
    </source>
</evidence>
<dbReference type="EMBL" id="ML213623">
    <property type="protein sequence ID" value="TFK35248.1"/>
    <property type="molecule type" value="Genomic_DNA"/>
</dbReference>
<dbReference type="OrthoDB" id="10264738at2759"/>
<sequence length="218" mass="24350">MPEIGGLVGCTAIVALITSDNEIYIANAGDCRSVIGIKGEAKALSIDHKPNNSEERARVFKAGGYIYEDYVNDKLSLTRALGDFDLKQNKALTRTSQIITAYPDVETHEITEDDEFLVLAGDGIWDSLSSQGVVNFIRHQVAQREELTTICEALCDICVAPSYCDLRIGSDNMTIIIVALTHGRTKEEWYAWIKGRVENKYGYDTPRNAPRPSIQYRW</sequence>
<dbReference type="InterPro" id="IPR015655">
    <property type="entry name" value="PP2C"/>
</dbReference>
<dbReference type="PANTHER" id="PTHR13832">
    <property type="entry name" value="PROTEIN PHOSPHATASE 2C"/>
    <property type="match status" value="1"/>
</dbReference>
<dbReference type="STRING" id="68775.A0A5C3LTG7"/>
<proteinExistence type="inferred from homology"/>
<dbReference type="SMART" id="SM00332">
    <property type="entry name" value="PP2Cc"/>
    <property type="match status" value="1"/>
</dbReference>
<keyword evidence="5" id="KW-0464">Manganese</keyword>
<name>A0A5C3LTG7_9AGAR</name>
<dbReference type="CDD" id="cd00143">
    <property type="entry name" value="PP2Cc"/>
    <property type="match status" value="1"/>
</dbReference>
<keyword evidence="8" id="KW-1185">Reference proteome</keyword>
<feature type="domain" description="PPM-type phosphatase" evidence="6">
    <location>
        <begin position="1"/>
        <end position="180"/>
    </location>
</feature>
<dbReference type="Gene3D" id="3.60.40.10">
    <property type="entry name" value="PPM-type phosphatase domain"/>
    <property type="match status" value="1"/>
</dbReference>
<evidence type="ECO:0000256" key="5">
    <source>
        <dbReference type="ARBA" id="ARBA00023211"/>
    </source>
</evidence>
<dbReference type="InterPro" id="IPR036457">
    <property type="entry name" value="PPM-type-like_dom_sf"/>
</dbReference>
<dbReference type="Pfam" id="PF00481">
    <property type="entry name" value="PP2C"/>
    <property type="match status" value="1"/>
</dbReference>
<dbReference type="EC" id="3.1.3.16" evidence="4"/>
<dbReference type="SUPFAM" id="SSF81606">
    <property type="entry name" value="PP2C-like"/>
    <property type="match status" value="1"/>
</dbReference>
<reference evidence="7 8" key="1">
    <citation type="journal article" date="2019" name="Nat. Ecol. Evol.">
        <title>Megaphylogeny resolves global patterns of mushroom evolution.</title>
        <authorList>
            <person name="Varga T."/>
            <person name="Krizsan K."/>
            <person name="Foldi C."/>
            <person name="Dima B."/>
            <person name="Sanchez-Garcia M."/>
            <person name="Sanchez-Ramirez S."/>
            <person name="Szollosi G.J."/>
            <person name="Szarkandi J.G."/>
            <person name="Papp V."/>
            <person name="Albert L."/>
            <person name="Andreopoulos W."/>
            <person name="Angelini C."/>
            <person name="Antonin V."/>
            <person name="Barry K.W."/>
            <person name="Bougher N.L."/>
            <person name="Buchanan P."/>
            <person name="Buyck B."/>
            <person name="Bense V."/>
            <person name="Catcheside P."/>
            <person name="Chovatia M."/>
            <person name="Cooper J."/>
            <person name="Damon W."/>
            <person name="Desjardin D."/>
            <person name="Finy P."/>
            <person name="Geml J."/>
            <person name="Haridas S."/>
            <person name="Hughes K."/>
            <person name="Justo A."/>
            <person name="Karasinski D."/>
            <person name="Kautmanova I."/>
            <person name="Kiss B."/>
            <person name="Kocsube S."/>
            <person name="Kotiranta H."/>
            <person name="LaButti K.M."/>
            <person name="Lechner B.E."/>
            <person name="Liimatainen K."/>
            <person name="Lipzen A."/>
            <person name="Lukacs Z."/>
            <person name="Mihaltcheva S."/>
            <person name="Morgado L.N."/>
            <person name="Niskanen T."/>
            <person name="Noordeloos M.E."/>
            <person name="Ohm R.A."/>
            <person name="Ortiz-Santana B."/>
            <person name="Ovrebo C."/>
            <person name="Racz N."/>
            <person name="Riley R."/>
            <person name="Savchenko A."/>
            <person name="Shiryaev A."/>
            <person name="Soop K."/>
            <person name="Spirin V."/>
            <person name="Szebenyi C."/>
            <person name="Tomsovsky M."/>
            <person name="Tulloss R.E."/>
            <person name="Uehling J."/>
            <person name="Grigoriev I.V."/>
            <person name="Vagvolgyi C."/>
            <person name="Papp T."/>
            <person name="Martin F.M."/>
            <person name="Miettinen O."/>
            <person name="Hibbett D.S."/>
            <person name="Nagy L.G."/>
        </authorList>
    </citation>
    <scope>NUCLEOTIDE SEQUENCE [LARGE SCALE GENOMIC DNA]</scope>
    <source>
        <strain evidence="7 8">CBS 166.37</strain>
    </source>
</reference>
<comment type="similarity">
    <text evidence="3">Belongs to the PP2C family.</text>
</comment>
<dbReference type="AlphaFoldDB" id="A0A5C3LTG7"/>
<dbReference type="PANTHER" id="PTHR13832:SF565">
    <property type="entry name" value="AT28366P-RELATED"/>
    <property type="match status" value="1"/>
</dbReference>
<comment type="cofactor">
    <cofactor evidence="2">
        <name>Mg(2+)</name>
        <dbReference type="ChEBI" id="CHEBI:18420"/>
    </cofactor>
</comment>
<protein>
    <recommendedName>
        <fullName evidence="4">protein-serine/threonine phosphatase</fullName>
        <ecNumber evidence="4">3.1.3.16</ecNumber>
    </recommendedName>
</protein>
<dbReference type="PROSITE" id="PS51746">
    <property type="entry name" value="PPM_2"/>
    <property type="match status" value="1"/>
</dbReference>
<comment type="cofactor">
    <cofactor evidence="1">
        <name>Mn(2+)</name>
        <dbReference type="ChEBI" id="CHEBI:29035"/>
    </cofactor>
</comment>
<evidence type="ECO:0000313" key="7">
    <source>
        <dbReference type="EMBL" id="TFK35248.1"/>
    </source>
</evidence>
<evidence type="ECO:0000313" key="8">
    <source>
        <dbReference type="Proteomes" id="UP000308652"/>
    </source>
</evidence>
<evidence type="ECO:0000256" key="4">
    <source>
        <dbReference type="ARBA" id="ARBA00013081"/>
    </source>
</evidence>
<evidence type="ECO:0000256" key="2">
    <source>
        <dbReference type="ARBA" id="ARBA00001946"/>
    </source>
</evidence>